<comment type="caution">
    <text evidence="2">The sequence shown here is derived from an EMBL/GenBank/DDBJ whole genome shotgun (WGS) entry which is preliminary data.</text>
</comment>
<feature type="region of interest" description="Disordered" evidence="1">
    <location>
        <begin position="129"/>
        <end position="161"/>
    </location>
</feature>
<proteinExistence type="predicted"/>
<feature type="region of interest" description="Disordered" evidence="1">
    <location>
        <begin position="1"/>
        <end position="34"/>
    </location>
</feature>
<sequence length="175" mass="18622">MDERVVHPRALGRDQRDPGSARSARAHQRPAAVGRVERRLRLQHEERVPYPSGEVDHGARRVVVTRDGAYAGHGAPAGHGRERSPGAFGELAPQVDEITVAERGGTADRGHVVRHGVTVRRGATSRLCSGYERAGPGPPSGPGPVVRASGQSEGQAELPLKTFQRSALSLAESPM</sequence>
<evidence type="ECO:0000256" key="1">
    <source>
        <dbReference type="SAM" id="MobiDB-lite"/>
    </source>
</evidence>
<dbReference type="STRING" id="1631356.VV01_00785"/>
<dbReference type="Proteomes" id="UP000037397">
    <property type="component" value="Unassembled WGS sequence"/>
</dbReference>
<reference evidence="3" key="1">
    <citation type="submission" date="2015-03" db="EMBL/GenBank/DDBJ databases">
        <title>Luteipulveratus halotolerans sp. nov., a novel actinobacterium (Dermacoccaceae) from Sarawak, Malaysia.</title>
        <authorList>
            <person name="Juboi H."/>
            <person name="Basik A."/>
            <person name="Shamsul S.S."/>
            <person name="Arnold P."/>
            <person name="Schmitt E.K."/>
            <person name="Sanglier J.-J."/>
            <person name="Yeo T."/>
        </authorList>
    </citation>
    <scope>NUCLEOTIDE SEQUENCE [LARGE SCALE GENOMIC DNA]</scope>
    <source>
        <strain evidence="3">C296001</strain>
    </source>
</reference>
<protein>
    <submittedName>
        <fullName evidence="2">Uncharacterized protein</fullName>
    </submittedName>
</protein>
<gene>
    <name evidence="2" type="ORF">VV01_00785</name>
</gene>
<dbReference type="EMBL" id="LAIR01000002">
    <property type="protein sequence ID" value="KNX36019.1"/>
    <property type="molecule type" value="Genomic_DNA"/>
</dbReference>
<evidence type="ECO:0000313" key="3">
    <source>
        <dbReference type="Proteomes" id="UP000037397"/>
    </source>
</evidence>
<feature type="compositionally biased region" description="Basic and acidic residues" evidence="1">
    <location>
        <begin position="1"/>
        <end position="19"/>
    </location>
</feature>
<organism evidence="2 3">
    <name type="scientific">Luteipulveratus halotolerans</name>
    <dbReference type="NCBI Taxonomy" id="1631356"/>
    <lineage>
        <taxon>Bacteria</taxon>
        <taxon>Bacillati</taxon>
        <taxon>Actinomycetota</taxon>
        <taxon>Actinomycetes</taxon>
        <taxon>Micrococcales</taxon>
        <taxon>Dermacoccaceae</taxon>
        <taxon>Luteipulveratus</taxon>
    </lineage>
</organism>
<name>A0A0L6CEC5_9MICO</name>
<dbReference type="AlphaFoldDB" id="A0A0L6CEC5"/>
<accession>A0A0L6CEC5</accession>
<keyword evidence="3" id="KW-1185">Reference proteome</keyword>
<evidence type="ECO:0000313" key="2">
    <source>
        <dbReference type="EMBL" id="KNX36019.1"/>
    </source>
</evidence>